<dbReference type="AlphaFoldDB" id="A0A4V2WNI4"/>
<evidence type="ECO:0000313" key="2">
    <source>
        <dbReference type="EMBL" id="TCZ75612.1"/>
    </source>
</evidence>
<sequence length="332" mass="36153">MNLNFIIGVDGGNSKTDYLLFDKQGNFVDHINTGTCSHEQFPDSYEASYRIMNQNIVNILERNQLSINDVIAGAFGLAGADIPPQKEQLNNVIERIGFTHYAMDNDSFLGIKAGSDKGYGICSINGSGTSTGGISPTGKRLQVGGVGSELSGDEAGGFFLGRKVLRAVYDEFYRMGPQTSLTAPVMELLQIPRKEQYIEVVLEGAVKRSLPNTDLINILLAAAEQGDVIAMQIVDNTALQLARSTVGCITNLDFENEVDIILAGSVWVKAVRPIIFDLYKKHVAELTELKCNYSILKAPPAAGAVLWGLELAWGRPVDADVRRKVIETIEKL</sequence>
<organism evidence="2 3">
    <name type="scientific">Paenibacillus albiflavus</name>
    <dbReference type="NCBI Taxonomy" id="2545760"/>
    <lineage>
        <taxon>Bacteria</taxon>
        <taxon>Bacillati</taxon>
        <taxon>Bacillota</taxon>
        <taxon>Bacilli</taxon>
        <taxon>Bacillales</taxon>
        <taxon>Paenibacillaceae</taxon>
        <taxon>Paenibacillus</taxon>
    </lineage>
</organism>
<dbReference type="Proteomes" id="UP000295418">
    <property type="component" value="Unassembled WGS sequence"/>
</dbReference>
<evidence type="ECO:0000313" key="3">
    <source>
        <dbReference type="Proteomes" id="UP000295418"/>
    </source>
</evidence>
<dbReference type="Pfam" id="PF01869">
    <property type="entry name" value="BcrAD_BadFG"/>
    <property type="match status" value="1"/>
</dbReference>
<dbReference type="InterPro" id="IPR052519">
    <property type="entry name" value="Euk-type_GlcNAc_Kinase"/>
</dbReference>
<name>A0A4V2WNI4_9BACL</name>
<keyword evidence="2" id="KW-0418">Kinase</keyword>
<dbReference type="EMBL" id="SKFG01000018">
    <property type="protein sequence ID" value="TCZ75612.1"/>
    <property type="molecule type" value="Genomic_DNA"/>
</dbReference>
<dbReference type="PANTHER" id="PTHR43190:SF3">
    <property type="entry name" value="N-ACETYL-D-GLUCOSAMINE KINASE"/>
    <property type="match status" value="1"/>
</dbReference>
<dbReference type="GO" id="GO:0016301">
    <property type="term" value="F:kinase activity"/>
    <property type="evidence" value="ECO:0007669"/>
    <property type="project" value="UniProtKB-KW"/>
</dbReference>
<dbReference type="InterPro" id="IPR043129">
    <property type="entry name" value="ATPase_NBD"/>
</dbReference>
<keyword evidence="3" id="KW-1185">Reference proteome</keyword>
<dbReference type="OrthoDB" id="9772633at2"/>
<dbReference type="InterPro" id="IPR002731">
    <property type="entry name" value="ATPase_BadF"/>
</dbReference>
<keyword evidence="2" id="KW-0808">Transferase</keyword>
<feature type="domain" description="ATPase BadF/BadG/BcrA/BcrD type" evidence="1">
    <location>
        <begin position="7"/>
        <end position="308"/>
    </location>
</feature>
<comment type="caution">
    <text evidence="2">The sequence shown here is derived from an EMBL/GenBank/DDBJ whole genome shotgun (WGS) entry which is preliminary data.</text>
</comment>
<protein>
    <submittedName>
        <fullName evidence="2">N-acetylglucosamine kinase</fullName>
    </submittedName>
</protein>
<dbReference type="PANTHER" id="PTHR43190">
    <property type="entry name" value="N-ACETYL-D-GLUCOSAMINE KINASE"/>
    <property type="match status" value="1"/>
</dbReference>
<dbReference type="RefSeq" id="WP_132419291.1">
    <property type="nucleotide sequence ID" value="NZ_SKFG01000018.1"/>
</dbReference>
<accession>A0A4V2WNI4</accession>
<evidence type="ECO:0000259" key="1">
    <source>
        <dbReference type="Pfam" id="PF01869"/>
    </source>
</evidence>
<reference evidence="2 3" key="1">
    <citation type="submission" date="2019-03" db="EMBL/GenBank/DDBJ databases">
        <authorList>
            <person name="Kim M.K.M."/>
        </authorList>
    </citation>
    <scope>NUCLEOTIDE SEQUENCE [LARGE SCALE GENOMIC DNA]</scope>
    <source>
        <strain evidence="2 3">18JY21-1</strain>
    </source>
</reference>
<gene>
    <name evidence="2" type="ORF">E0485_17130</name>
</gene>
<dbReference type="SUPFAM" id="SSF53067">
    <property type="entry name" value="Actin-like ATPase domain"/>
    <property type="match status" value="2"/>
</dbReference>
<dbReference type="Gene3D" id="3.30.420.40">
    <property type="match status" value="2"/>
</dbReference>
<proteinExistence type="predicted"/>